<feature type="transmembrane region" description="Helical" evidence="1">
    <location>
        <begin position="145"/>
        <end position="166"/>
    </location>
</feature>
<feature type="transmembrane region" description="Helical" evidence="1">
    <location>
        <begin position="57"/>
        <end position="78"/>
    </location>
</feature>
<feature type="transmembrane region" description="Helical" evidence="1">
    <location>
        <begin position="28"/>
        <end position="45"/>
    </location>
</feature>
<protein>
    <submittedName>
        <fullName evidence="3">Uncharacterized protein</fullName>
    </submittedName>
</protein>
<dbReference type="RefSeq" id="WP_054845240.1">
    <property type="nucleotide sequence ID" value="NZ_AP018929.1"/>
</dbReference>
<reference evidence="5" key="1">
    <citation type="submission" date="2018-09" db="EMBL/GenBank/DDBJ databases">
        <title>Complete Genome Sequencing of Sulfolobus sp. JCM 16834.</title>
        <authorList>
            <person name="Kato S."/>
            <person name="Itoh T."/>
            <person name="Ohkuma M."/>
        </authorList>
    </citation>
    <scope>NUCLEOTIDE SEQUENCE [LARGE SCALE GENOMIC DNA]</scope>
    <source>
        <strain evidence="5">IC-007</strain>
    </source>
</reference>
<dbReference type="Proteomes" id="UP000325030">
    <property type="component" value="Chromosome"/>
</dbReference>
<keyword evidence="1" id="KW-1133">Transmembrane helix</keyword>
<keyword evidence="1" id="KW-0472">Membrane</keyword>
<dbReference type="Proteomes" id="UP000322983">
    <property type="component" value="Chromosome"/>
</dbReference>
<accession>A0A510DYY8</accession>
<dbReference type="AlphaFoldDB" id="A0A510E6M4"/>
<proteinExistence type="predicted"/>
<dbReference type="GeneID" id="41719017"/>
<keyword evidence="4" id="KW-1185">Reference proteome</keyword>
<evidence type="ECO:0000313" key="5">
    <source>
        <dbReference type="Proteomes" id="UP000325030"/>
    </source>
</evidence>
<dbReference type="STRING" id="1294262.GCA_001316085_00674"/>
<name>A0A510E6M4_9CREN</name>
<gene>
    <name evidence="2" type="ORF">IC006_2733</name>
    <name evidence="3" type="ORF">IC007_2747</name>
</gene>
<feature type="transmembrane region" description="Helical" evidence="1">
    <location>
        <begin position="118"/>
        <end position="139"/>
    </location>
</feature>
<evidence type="ECO:0000256" key="1">
    <source>
        <dbReference type="SAM" id="Phobius"/>
    </source>
</evidence>
<dbReference type="EMBL" id="AP018929">
    <property type="protein sequence ID" value="BBG25397.1"/>
    <property type="molecule type" value="Genomic_DNA"/>
</dbReference>
<evidence type="ECO:0000313" key="2">
    <source>
        <dbReference type="EMBL" id="BBG25397.1"/>
    </source>
</evidence>
<organism evidence="3 5">
    <name type="scientific">Sulfuracidifex tepidarius</name>
    <dbReference type="NCBI Taxonomy" id="1294262"/>
    <lineage>
        <taxon>Archaea</taxon>
        <taxon>Thermoproteota</taxon>
        <taxon>Thermoprotei</taxon>
        <taxon>Sulfolobales</taxon>
        <taxon>Sulfolobaceae</taxon>
        <taxon>Sulfuracidifex</taxon>
    </lineage>
</organism>
<reference evidence="3 4" key="2">
    <citation type="journal article" date="2020" name="Int. J. Syst. Evol. Microbiol.">
        <title>Sulfuracidifex tepidarius gen. nov., sp. nov. and transfer of Sulfolobus metallicus Huber and Stetter 1992 to the genus Sulfuracidifex as Sulfuracidifex metallicus comb. nov.</title>
        <authorList>
            <person name="Itoh T."/>
            <person name="Miura T."/>
            <person name="Sakai H.D."/>
            <person name="Kato S."/>
            <person name="Ohkuma M."/>
            <person name="Takashina T."/>
        </authorList>
    </citation>
    <scope>NUCLEOTIDE SEQUENCE</scope>
    <source>
        <strain evidence="2 4">IC-006</strain>
        <strain evidence="3">IC-007</strain>
    </source>
</reference>
<dbReference type="EMBL" id="AP018930">
    <property type="protein sequence ID" value="BBG28191.1"/>
    <property type="molecule type" value="Genomic_DNA"/>
</dbReference>
<evidence type="ECO:0000313" key="4">
    <source>
        <dbReference type="Proteomes" id="UP000322983"/>
    </source>
</evidence>
<evidence type="ECO:0000313" key="3">
    <source>
        <dbReference type="EMBL" id="BBG28191.1"/>
    </source>
</evidence>
<feature type="transmembrane region" description="Helical" evidence="1">
    <location>
        <begin position="84"/>
        <end position="106"/>
    </location>
</feature>
<keyword evidence="1" id="KW-0812">Transmembrane</keyword>
<dbReference type="KEGG" id="step:IC006_2733"/>
<accession>A0A510E6M4</accession>
<sequence>MKDSTILTISVVVILLTAVPGFVHSLPAFIVGSIIGLALVGYFLNKERPWTGYKASITSLYFSGILALGAGLGVFLILPTAPRYFAAMALVDSIPFVISLALSLKFLKNILPVSAGRLLSMGNGFLALLLFVFVGGIIGRFMGNFYELIVVYSGFLIMGILAMMYFRK</sequence>
<dbReference type="OrthoDB" id="42930at2157"/>